<dbReference type="SUPFAM" id="SSF55729">
    <property type="entry name" value="Acyl-CoA N-acyltransferases (Nat)"/>
    <property type="match status" value="1"/>
</dbReference>
<evidence type="ECO:0000313" key="3">
    <source>
        <dbReference type="Proteomes" id="UP001597541"/>
    </source>
</evidence>
<reference evidence="3" key="1">
    <citation type="journal article" date="2019" name="Int. J. Syst. Evol. Microbiol.">
        <title>The Global Catalogue of Microorganisms (GCM) 10K type strain sequencing project: providing services to taxonomists for standard genome sequencing and annotation.</title>
        <authorList>
            <consortium name="The Broad Institute Genomics Platform"/>
            <consortium name="The Broad Institute Genome Sequencing Center for Infectious Disease"/>
            <person name="Wu L."/>
            <person name="Ma J."/>
        </authorList>
    </citation>
    <scope>NUCLEOTIDE SEQUENCE [LARGE SCALE GENOMIC DNA]</scope>
    <source>
        <strain evidence="3">KCTC 3950</strain>
    </source>
</reference>
<organism evidence="2 3">
    <name type="scientific">Paenibacillus gansuensis</name>
    <dbReference type="NCBI Taxonomy" id="306542"/>
    <lineage>
        <taxon>Bacteria</taxon>
        <taxon>Bacillati</taxon>
        <taxon>Bacillota</taxon>
        <taxon>Bacilli</taxon>
        <taxon>Bacillales</taxon>
        <taxon>Paenibacillaceae</taxon>
        <taxon>Paenibacillus</taxon>
    </lineage>
</organism>
<dbReference type="InterPro" id="IPR016181">
    <property type="entry name" value="Acyl_CoA_acyltransferase"/>
</dbReference>
<dbReference type="PROSITE" id="PS51186">
    <property type="entry name" value="GNAT"/>
    <property type="match status" value="1"/>
</dbReference>
<dbReference type="EC" id="2.3.-.-" evidence="2"/>
<dbReference type="Gene3D" id="3.40.630.30">
    <property type="match status" value="1"/>
</dbReference>
<dbReference type="GO" id="GO:0016746">
    <property type="term" value="F:acyltransferase activity"/>
    <property type="evidence" value="ECO:0007669"/>
    <property type="project" value="UniProtKB-KW"/>
</dbReference>
<protein>
    <submittedName>
        <fullName evidence="2">GNAT family N-acetyltransferase</fullName>
        <ecNumber evidence="2">2.3.-.-</ecNumber>
    </submittedName>
</protein>
<keyword evidence="2" id="KW-0808">Transferase</keyword>
<evidence type="ECO:0000313" key="2">
    <source>
        <dbReference type="EMBL" id="MFD2612198.1"/>
    </source>
</evidence>
<comment type="caution">
    <text evidence="2">The sequence shown here is derived from an EMBL/GenBank/DDBJ whole genome shotgun (WGS) entry which is preliminary data.</text>
</comment>
<evidence type="ECO:0000259" key="1">
    <source>
        <dbReference type="PROSITE" id="PS51186"/>
    </source>
</evidence>
<dbReference type="Proteomes" id="UP001597541">
    <property type="component" value="Unassembled WGS sequence"/>
</dbReference>
<keyword evidence="3" id="KW-1185">Reference proteome</keyword>
<feature type="domain" description="N-acetyltransferase" evidence="1">
    <location>
        <begin position="16"/>
        <end position="226"/>
    </location>
</feature>
<dbReference type="Pfam" id="PF00583">
    <property type="entry name" value="Acetyltransf_1"/>
    <property type="match status" value="1"/>
</dbReference>
<name>A0ABW5PB47_9BACL</name>
<accession>A0ABW5PB47</accession>
<dbReference type="RefSeq" id="WP_377601499.1">
    <property type="nucleotide sequence ID" value="NZ_JBHUME010000005.1"/>
</dbReference>
<dbReference type="InterPro" id="IPR000182">
    <property type="entry name" value="GNAT_dom"/>
</dbReference>
<gene>
    <name evidence="2" type="ORF">ACFSUF_07110</name>
</gene>
<keyword evidence="2" id="KW-0012">Acyltransferase</keyword>
<dbReference type="EMBL" id="JBHUME010000005">
    <property type="protein sequence ID" value="MFD2612198.1"/>
    <property type="molecule type" value="Genomic_DNA"/>
</dbReference>
<proteinExistence type="predicted"/>
<dbReference type="CDD" id="cd04301">
    <property type="entry name" value="NAT_SF"/>
    <property type="match status" value="1"/>
</dbReference>
<sequence length="233" mass="26493">MRKELYVFRDRKPMKAEIRNYREADFAELIRIQRESFPPPFPEELLWNEEQLYNHVKRFPEGALCAMADGRIVGSVTGLLIGSEQSGTAHSWQEVTDAGYIRNHNPSGDTLYIADICVSPEYRKTGLGKWLMQSMYEVVVHLRLRRLLGGGRMPGYADAAAAFAETKEAGFLSAEQYLESVMKGERSDPVISFLLRCGRTPVGVVPDYLEDEESMNYAALMEWKNPFWNGGNQ</sequence>